<feature type="transmembrane region" description="Helical" evidence="7">
    <location>
        <begin position="324"/>
        <end position="345"/>
    </location>
</feature>
<dbReference type="EMBL" id="JABWDY010030973">
    <property type="protein sequence ID" value="KAF5185236.1"/>
    <property type="molecule type" value="Genomic_DNA"/>
</dbReference>
<feature type="transmembrane region" description="Helical" evidence="7">
    <location>
        <begin position="160"/>
        <end position="178"/>
    </location>
</feature>
<dbReference type="GO" id="GO:0016020">
    <property type="term" value="C:membrane"/>
    <property type="evidence" value="ECO:0007669"/>
    <property type="project" value="UniProtKB-SubCell"/>
</dbReference>
<dbReference type="GO" id="GO:0005345">
    <property type="term" value="F:purine nucleobase transmembrane transporter activity"/>
    <property type="evidence" value="ECO:0007669"/>
    <property type="project" value="UniProtKB-UniRule"/>
</dbReference>
<dbReference type="SUPFAM" id="SSF103481">
    <property type="entry name" value="Multidrug resistance efflux transporter EmrE"/>
    <property type="match status" value="1"/>
</dbReference>
<evidence type="ECO:0000313" key="8">
    <source>
        <dbReference type="EMBL" id="KAF5185236.1"/>
    </source>
</evidence>
<dbReference type="PANTHER" id="PTHR31376">
    <property type="entry name" value="OS09G0467300 PROTEIN-RELATED"/>
    <property type="match status" value="1"/>
</dbReference>
<feature type="transmembrane region" description="Helical" evidence="7">
    <location>
        <begin position="259"/>
        <end position="275"/>
    </location>
</feature>
<evidence type="ECO:0000256" key="4">
    <source>
        <dbReference type="ARBA" id="ARBA00022692"/>
    </source>
</evidence>
<keyword evidence="6 7" id="KW-0472">Membrane</keyword>
<evidence type="ECO:0000256" key="6">
    <source>
        <dbReference type="ARBA" id="ARBA00023136"/>
    </source>
</evidence>
<dbReference type="OrthoDB" id="1865379at2759"/>
<dbReference type="PANTHER" id="PTHR31376:SF105">
    <property type="entry name" value="PURINE PERMEASE-RELATED"/>
    <property type="match status" value="1"/>
</dbReference>
<dbReference type="InterPro" id="IPR037185">
    <property type="entry name" value="EmrE-like"/>
</dbReference>
<feature type="transmembrane region" description="Helical" evidence="7">
    <location>
        <begin position="129"/>
        <end position="148"/>
    </location>
</feature>
<name>A0A7J6VJE8_THATH</name>
<feature type="transmembrane region" description="Helical" evidence="7">
    <location>
        <begin position="58"/>
        <end position="81"/>
    </location>
</feature>
<organism evidence="8 9">
    <name type="scientific">Thalictrum thalictroides</name>
    <name type="common">Rue-anemone</name>
    <name type="synonym">Anemone thalictroides</name>
    <dbReference type="NCBI Taxonomy" id="46969"/>
    <lineage>
        <taxon>Eukaryota</taxon>
        <taxon>Viridiplantae</taxon>
        <taxon>Streptophyta</taxon>
        <taxon>Embryophyta</taxon>
        <taxon>Tracheophyta</taxon>
        <taxon>Spermatophyta</taxon>
        <taxon>Magnoliopsida</taxon>
        <taxon>Ranunculales</taxon>
        <taxon>Ranunculaceae</taxon>
        <taxon>Thalictroideae</taxon>
        <taxon>Thalictrum</taxon>
    </lineage>
</organism>
<accession>A0A7J6VJE8</accession>
<evidence type="ECO:0000313" key="9">
    <source>
        <dbReference type="Proteomes" id="UP000554482"/>
    </source>
</evidence>
<evidence type="ECO:0000256" key="7">
    <source>
        <dbReference type="RuleBase" id="RU368015"/>
    </source>
</evidence>
<dbReference type="Pfam" id="PF16913">
    <property type="entry name" value="PUNUT"/>
    <property type="match status" value="1"/>
</dbReference>
<dbReference type="GO" id="GO:0015211">
    <property type="term" value="F:purine nucleoside transmembrane transporter activity"/>
    <property type="evidence" value="ECO:0007669"/>
    <property type="project" value="UniProtKB-UniRule"/>
</dbReference>
<comment type="subcellular location">
    <subcellularLocation>
        <location evidence="1 7">Membrane</location>
        <topology evidence="1 7">Multi-pass membrane protein</topology>
    </subcellularLocation>
</comment>
<feature type="transmembrane region" description="Helical" evidence="7">
    <location>
        <begin position="351"/>
        <end position="370"/>
    </location>
</feature>
<feature type="transmembrane region" description="Helical" evidence="7">
    <location>
        <begin position="295"/>
        <end position="317"/>
    </location>
</feature>
<comment type="similarity">
    <text evidence="2 7">Belongs to the purine permeases (TC 2.A.7.14) family.</text>
</comment>
<feature type="transmembrane region" description="Helical" evidence="7">
    <location>
        <begin position="185"/>
        <end position="203"/>
    </location>
</feature>
<dbReference type="AlphaFoldDB" id="A0A7J6VJE8"/>
<dbReference type="Proteomes" id="UP000554482">
    <property type="component" value="Unassembled WGS sequence"/>
</dbReference>
<evidence type="ECO:0000256" key="2">
    <source>
        <dbReference type="ARBA" id="ARBA00006213"/>
    </source>
</evidence>
<evidence type="ECO:0000256" key="1">
    <source>
        <dbReference type="ARBA" id="ARBA00004141"/>
    </source>
</evidence>
<keyword evidence="9" id="KW-1185">Reference proteome</keyword>
<gene>
    <name evidence="8" type="ORF">FRX31_025177</name>
</gene>
<keyword evidence="4 7" id="KW-0812">Transmembrane</keyword>
<protein>
    <recommendedName>
        <fullName evidence="7">Probable purine permease</fullName>
    </recommendedName>
</protein>
<sequence length="392" mass="43403">MKESSSTSYGQQSISELKIPFIISMSNNNNLYENEEGKEQKPKQNQNPNSRKTINWPLLLLSCAFVAIGVIGGPLLSRLYYLHGGNLQWLISCMETVGFPILFLPLIFLFLQSKSKNVSFSLFIMEPKLFISSALIGILLGLDTYLYSLGISYTPVSTSSILYSTQLAFLAFFSLVIVKQKFTVFSINSVILMSIGSILLGLRTNGDRPPGVSNAQYWLGFFLTLASAALLGLIWPLVEISYTMAKRPVNYSIVLQYQINLAIFATIFSIAGMIINKDFQAISREAKEYGLGNGMYYTVLVAGAVVWQLSFIGGLGVIYCMNSLLNGILSAVLLPITEIVAVIAYHENFTGEKALALVLCLWGFTSYFYGEYKVNKKLKKTNIVKVDEPSDA</sequence>
<keyword evidence="5 7" id="KW-1133">Transmembrane helix</keyword>
<proteinExistence type="inferred from homology"/>
<feature type="transmembrane region" description="Helical" evidence="7">
    <location>
        <begin position="87"/>
        <end position="109"/>
    </location>
</feature>
<evidence type="ECO:0000256" key="5">
    <source>
        <dbReference type="ARBA" id="ARBA00022989"/>
    </source>
</evidence>
<evidence type="ECO:0000256" key="3">
    <source>
        <dbReference type="ARBA" id="ARBA00022448"/>
    </source>
</evidence>
<comment type="caution">
    <text evidence="8">The sequence shown here is derived from an EMBL/GenBank/DDBJ whole genome shotgun (WGS) entry which is preliminary data.</text>
</comment>
<dbReference type="InterPro" id="IPR030182">
    <property type="entry name" value="PUP_plant"/>
</dbReference>
<reference evidence="8 9" key="1">
    <citation type="submission" date="2020-06" db="EMBL/GenBank/DDBJ databases">
        <title>Transcriptomic and genomic resources for Thalictrum thalictroides and T. hernandezii: Facilitating candidate gene discovery in an emerging model plant lineage.</title>
        <authorList>
            <person name="Arias T."/>
            <person name="Riano-Pachon D.M."/>
            <person name="Di Stilio V.S."/>
        </authorList>
    </citation>
    <scope>NUCLEOTIDE SEQUENCE [LARGE SCALE GENOMIC DNA]</scope>
    <source>
        <strain evidence="9">cv. WT478/WT964</strain>
        <tissue evidence="8">Leaves</tissue>
    </source>
</reference>
<feature type="transmembrane region" description="Helical" evidence="7">
    <location>
        <begin position="215"/>
        <end position="238"/>
    </location>
</feature>
<keyword evidence="3 7" id="KW-0813">Transport</keyword>